<proteinExistence type="inferred from homology"/>
<comment type="similarity">
    <text evidence="7">Belongs to the binding-protein-dependent transport system permease family.</text>
</comment>
<keyword evidence="2 7" id="KW-0813">Transport</keyword>
<dbReference type="PROSITE" id="PS50928">
    <property type="entry name" value="ABC_TM1"/>
    <property type="match status" value="1"/>
</dbReference>
<sequence>MTQYRRLPQWFLNAALVALLAMLLYPLGFTLWGAFKSDVAFTATRWYPTLPLRVGNVSSAFGSIWRYLLNTVFVAGVGTAGMLLIASLSAFTFARMKFFGKEWLYMLVLALMMIPGALTLVPGYMLYKTFGLLNSYWALILPLVTGGPIFGIFLLRSFFESIPKDYFEAAQMDGAHDFKLYYRIALPLCIPIMGTLAIMQIVGAWNEYLWPMITIADHEKLTIAAGLLISFTGQYSSNMPVTFGGYLVASVPLILLFTFTNRYYVQGLLSTAIKL</sequence>
<evidence type="ECO:0000256" key="1">
    <source>
        <dbReference type="ARBA" id="ARBA00004651"/>
    </source>
</evidence>
<feature type="transmembrane region" description="Helical" evidence="7">
    <location>
        <begin position="103"/>
        <end position="124"/>
    </location>
</feature>
<gene>
    <name evidence="9" type="ORF">OMP40_34420</name>
</gene>
<dbReference type="InterPro" id="IPR035906">
    <property type="entry name" value="MetI-like_sf"/>
</dbReference>
<evidence type="ECO:0000256" key="2">
    <source>
        <dbReference type="ARBA" id="ARBA00022448"/>
    </source>
</evidence>
<organism evidence="9 10">
    <name type="scientific">Cohnella rhizosphaerae</name>
    <dbReference type="NCBI Taxonomy" id="1457232"/>
    <lineage>
        <taxon>Bacteria</taxon>
        <taxon>Bacillati</taxon>
        <taxon>Bacillota</taxon>
        <taxon>Bacilli</taxon>
        <taxon>Bacillales</taxon>
        <taxon>Paenibacillaceae</taxon>
        <taxon>Cohnella</taxon>
    </lineage>
</organism>
<dbReference type="PANTHER" id="PTHR43744">
    <property type="entry name" value="ABC TRANSPORTER PERMEASE PROTEIN MG189-RELATED-RELATED"/>
    <property type="match status" value="1"/>
</dbReference>
<evidence type="ECO:0000313" key="9">
    <source>
        <dbReference type="EMBL" id="MDG0813812.1"/>
    </source>
</evidence>
<evidence type="ECO:0000256" key="4">
    <source>
        <dbReference type="ARBA" id="ARBA00022692"/>
    </source>
</evidence>
<dbReference type="SUPFAM" id="SSF161098">
    <property type="entry name" value="MetI-like"/>
    <property type="match status" value="1"/>
</dbReference>
<dbReference type="PANTHER" id="PTHR43744:SF12">
    <property type="entry name" value="ABC TRANSPORTER PERMEASE PROTEIN MG189-RELATED"/>
    <property type="match status" value="1"/>
</dbReference>
<name>A0A9X4KZI1_9BACL</name>
<evidence type="ECO:0000256" key="7">
    <source>
        <dbReference type="RuleBase" id="RU363032"/>
    </source>
</evidence>
<protein>
    <submittedName>
        <fullName evidence="9">Carbohydrate ABC transporter permease</fullName>
    </submittedName>
</protein>
<dbReference type="CDD" id="cd06261">
    <property type="entry name" value="TM_PBP2"/>
    <property type="match status" value="1"/>
</dbReference>
<dbReference type="GO" id="GO:0055085">
    <property type="term" value="P:transmembrane transport"/>
    <property type="evidence" value="ECO:0007669"/>
    <property type="project" value="InterPro"/>
</dbReference>
<feature type="transmembrane region" description="Helical" evidence="7">
    <location>
        <begin position="243"/>
        <end position="265"/>
    </location>
</feature>
<keyword evidence="3" id="KW-1003">Cell membrane</keyword>
<evidence type="ECO:0000256" key="3">
    <source>
        <dbReference type="ARBA" id="ARBA00022475"/>
    </source>
</evidence>
<evidence type="ECO:0000256" key="6">
    <source>
        <dbReference type="ARBA" id="ARBA00023136"/>
    </source>
</evidence>
<keyword evidence="4 7" id="KW-0812">Transmembrane</keyword>
<feature type="transmembrane region" description="Helical" evidence="7">
    <location>
        <begin position="12"/>
        <end position="35"/>
    </location>
</feature>
<feature type="domain" description="ABC transmembrane type-1" evidence="8">
    <location>
        <begin position="68"/>
        <end position="260"/>
    </location>
</feature>
<comment type="subcellular location">
    <subcellularLocation>
        <location evidence="1 7">Cell membrane</location>
        <topology evidence="1 7">Multi-pass membrane protein</topology>
    </subcellularLocation>
</comment>
<dbReference type="AlphaFoldDB" id="A0A9X4KZI1"/>
<comment type="caution">
    <text evidence="9">The sequence shown here is derived from an EMBL/GenBank/DDBJ whole genome shotgun (WGS) entry which is preliminary data.</text>
</comment>
<keyword evidence="10" id="KW-1185">Reference proteome</keyword>
<accession>A0A9X4KZI1</accession>
<evidence type="ECO:0000256" key="5">
    <source>
        <dbReference type="ARBA" id="ARBA00022989"/>
    </source>
</evidence>
<dbReference type="GO" id="GO:0005886">
    <property type="term" value="C:plasma membrane"/>
    <property type="evidence" value="ECO:0007669"/>
    <property type="project" value="UniProtKB-SubCell"/>
</dbReference>
<evidence type="ECO:0000313" key="10">
    <source>
        <dbReference type="Proteomes" id="UP001153404"/>
    </source>
</evidence>
<feature type="transmembrane region" description="Helical" evidence="7">
    <location>
        <begin position="136"/>
        <end position="159"/>
    </location>
</feature>
<dbReference type="Proteomes" id="UP001153404">
    <property type="component" value="Unassembled WGS sequence"/>
</dbReference>
<dbReference type="RefSeq" id="WP_277538267.1">
    <property type="nucleotide sequence ID" value="NZ_JAPDIA010000009.1"/>
</dbReference>
<keyword evidence="6 7" id="KW-0472">Membrane</keyword>
<evidence type="ECO:0000259" key="8">
    <source>
        <dbReference type="PROSITE" id="PS50928"/>
    </source>
</evidence>
<feature type="transmembrane region" description="Helical" evidence="7">
    <location>
        <begin position="180"/>
        <end position="202"/>
    </location>
</feature>
<dbReference type="EMBL" id="JAPDIA010000009">
    <property type="protein sequence ID" value="MDG0813812.1"/>
    <property type="molecule type" value="Genomic_DNA"/>
</dbReference>
<keyword evidence="5 7" id="KW-1133">Transmembrane helix</keyword>
<dbReference type="Pfam" id="PF00528">
    <property type="entry name" value="BPD_transp_1"/>
    <property type="match status" value="1"/>
</dbReference>
<feature type="transmembrane region" description="Helical" evidence="7">
    <location>
        <begin position="67"/>
        <end position="91"/>
    </location>
</feature>
<reference evidence="9" key="1">
    <citation type="submission" date="2022-10" db="EMBL/GenBank/DDBJ databases">
        <title>Comparative genomic analysis of Cohnella hashimotonis sp. nov., isolated from the International Space Station.</title>
        <authorList>
            <person name="Simpson A."/>
            <person name="Venkateswaran K."/>
        </authorList>
    </citation>
    <scope>NUCLEOTIDE SEQUENCE</scope>
    <source>
        <strain evidence="9">DSM 28161</strain>
    </source>
</reference>
<dbReference type="Gene3D" id="1.10.3720.10">
    <property type="entry name" value="MetI-like"/>
    <property type="match status" value="1"/>
</dbReference>
<dbReference type="InterPro" id="IPR000515">
    <property type="entry name" value="MetI-like"/>
</dbReference>